<gene>
    <name evidence="1" type="ORF">SAMN04487859_13612</name>
</gene>
<organism evidence="1 2">
    <name type="scientific">Roseovarius lutimaris</name>
    <dbReference type="NCBI Taxonomy" id="1005928"/>
    <lineage>
        <taxon>Bacteria</taxon>
        <taxon>Pseudomonadati</taxon>
        <taxon>Pseudomonadota</taxon>
        <taxon>Alphaproteobacteria</taxon>
        <taxon>Rhodobacterales</taxon>
        <taxon>Roseobacteraceae</taxon>
        <taxon>Roseovarius</taxon>
    </lineage>
</organism>
<dbReference type="STRING" id="1005928.SAMN04487859_13612"/>
<sequence>MQRKFYFGRMNRMVCEMLVLKSAAICRVFQQGSVSPDCICGNRSLMMYGPQ</sequence>
<protein>
    <submittedName>
        <fullName evidence="1">Uncharacterized protein</fullName>
    </submittedName>
</protein>
<dbReference type="EMBL" id="FOVP01000036">
    <property type="protein sequence ID" value="SFO38086.1"/>
    <property type="molecule type" value="Genomic_DNA"/>
</dbReference>
<name>A0A1I5GQF3_9RHOB</name>
<dbReference type="AlphaFoldDB" id="A0A1I5GQF3"/>
<evidence type="ECO:0000313" key="1">
    <source>
        <dbReference type="EMBL" id="SFO38086.1"/>
    </source>
</evidence>
<dbReference type="Proteomes" id="UP000198599">
    <property type="component" value="Unassembled WGS sequence"/>
</dbReference>
<reference evidence="2" key="1">
    <citation type="submission" date="2016-10" db="EMBL/GenBank/DDBJ databases">
        <authorList>
            <person name="Varghese N."/>
            <person name="Submissions S."/>
        </authorList>
    </citation>
    <scope>NUCLEOTIDE SEQUENCE [LARGE SCALE GENOMIC DNA]</scope>
    <source>
        <strain evidence="2">DSM 28463</strain>
    </source>
</reference>
<proteinExistence type="predicted"/>
<accession>A0A1I5GQF3</accession>
<evidence type="ECO:0000313" key="2">
    <source>
        <dbReference type="Proteomes" id="UP000198599"/>
    </source>
</evidence>
<keyword evidence="2" id="KW-1185">Reference proteome</keyword>